<dbReference type="AlphaFoldDB" id="A0A1J1H0K7"/>
<evidence type="ECO:0000256" key="1">
    <source>
        <dbReference type="SAM" id="MobiDB-lite"/>
    </source>
</evidence>
<keyword evidence="2" id="KW-0812">Transmembrane</keyword>
<dbReference type="RefSeq" id="XP_028530896.1">
    <property type="nucleotide sequence ID" value="XM_028674556.1"/>
</dbReference>
<dbReference type="Proteomes" id="UP000220797">
    <property type="component" value="Unassembled WGS sequence"/>
</dbReference>
<sequence length="125" mass="13276">MEKKKSEELSINQLPTTSSDSHTNSTISSINNTSDSPTTLSTNEINSTTALTNNSVSLLPTEQGGGLTSATCKGLFCGPAFVAFPVSLALLGGVLFFVLLYMYTPVGKFLGRDNPKKKKSKKKIA</sequence>
<reference evidence="3" key="1">
    <citation type="submission" date="2015-04" db="EMBL/GenBank/DDBJ databases">
        <authorList>
            <consortium name="Pathogen Informatics"/>
        </authorList>
    </citation>
    <scope>NUCLEOTIDE SEQUENCE [LARGE SCALE GENOMIC DNA]</scope>
    <source>
        <strain evidence="3">8A</strain>
    </source>
</reference>
<dbReference type="VEuPathDB" id="PlasmoDB:PGAL8A_00377700"/>
<dbReference type="Pfam" id="PF06040">
    <property type="entry name" value="Adeno_E3"/>
    <property type="match status" value="1"/>
</dbReference>
<gene>
    <name evidence="3" type="ORF">PGAL8A_00377700</name>
</gene>
<comment type="caution">
    <text evidence="3">The sequence shown here is derived from an EMBL/GenBank/DDBJ whole genome shotgun (WGS) entry which is preliminary data.</text>
</comment>
<dbReference type="InterPro" id="IPR009266">
    <property type="entry name" value="Adeno_E3"/>
</dbReference>
<proteinExistence type="predicted"/>
<feature type="compositionally biased region" description="Low complexity" evidence="1">
    <location>
        <begin position="15"/>
        <end position="39"/>
    </location>
</feature>
<organism evidence="3 4">
    <name type="scientific">Plasmodium gallinaceum</name>
    <dbReference type="NCBI Taxonomy" id="5849"/>
    <lineage>
        <taxon>Eukaryota</taxon>
        <taxon>Sar</taxon>
        <taxon>Alveolata</taxon>
        <taxon>Apicomplexa</taxon>
        <taxon>Aconoidasida</taxon>
        <taxon>Haemosporida</taxon>
        <taxon>Plasmodiidae</taxon>
        <taxon>Plasmodium</taxon>
        <taxon>Plasmodium (Haemamoeba)</taxon>
    </lineage>
</organism>
<evidence type="ECO:0000313" key="3">
    <source>
        <dbReference type="EMBL" id="CRG98099.1"/>
    </source>
</evidence>
<dbReference type="EMBL" id="CVMV01000141">
    <property type="protein sequence ID" value="CRG98099.1"/>
    <property type="molecule type" value="Genomic_DNA"/>
</dbReference>
<feature type="region of interest" description="Disordered" evidence="1">
    <location>
        <begin position="1"/>
        <end position="46"/>
    </location>
</feature>
<evidence type="ECO:0000313" key="4">
    <source>
        <dbReference type="Proteomes" id="UP000220797"/>
    </source>
</evidence>
<feature type="transmembrane region" description="Helical" evidence="2">
    <location>
        <begin position="81"/>
        <end position="103"/>
    </location>
</feature>
<accession>A0A1J1H0K7</accession>
<evidence type="ECO:0000256" key="2">
    <source>
        <dbReference type="SAM" id="Phobius"/>
    </source>
</evidence>
<keyword evidence="4" id="KW-1185">Reference proteome</keyword>
<dbReference type="GeneID" id="39732307"/>
<keyword evidence="2" id="KW-0472">Membrane</keyword>
<protein>
    <submittedName>
        <fullName evidence="3">PIR-like protein</fullName>
    </submittedName>
</protein>
<name>A0A1J1H0K7_PLAGA</name>
<keyword evidence="2" id="KW-1133">Transmembrane helix</keyword>